<keyword evidence="2" id="KW-1185">Reference proteome</keyword>
<dbReference type="AlphaFoldDB" id="A0A5D5AGB2"/>
<accession>A0A5D5AGB2</accession>
<gene>
    <name evidence="1" type="ORF">FYC77_16660</name>
</gene>
<dbReference type="InterPro" id="IPR036388">
    <property type="entry name" value="WH-like_DNA-bd_sf"/>
</dbReference>
<protein>
    <submittedName>
        <fullName evidence="1">MarR family transcriptional regulator</fullName>
    </submittedName>
</protein>
<dbReference type="RefSeq" id="WP_149082625.1">
    <property type="nucleotide sequence ID" value="NZ_VTAW01000028.1"/>
</dbReference>
<sequence>MRSPPDMPEDLDLPDLDFNDADWGILHQLCEYHADVPANLAERLDYDRTYIHHRLKRLTEHNILENRGNGVYQINEDLY</sequence>
<evidence type="ECO:0000313" key="1">
    <source>
        <dbReference type="EMBL" id="TYT60858.1"/>
    </source>
</evidence>
<dbReference type="Gene3D" id="1.10.10.10">
    <property type="entry name" value="Winged helix-like DNA-binding domain superfamily/Winged helix DNA-binding domain"/>
    <property type="match status" value="1"/>
</dbReference>
<proteinExistence type="predicted"/>
<name>A0A5D5AGB2_9EURY</name>
<organism evidence="1 2">
    <name type="scientific">Natrialba swarupiae</name>
    <dbReference type="NCBI Taxonomy" id="2448032"/>
    <lineage>
        <taxon>Archaea</taxon>
        <taxon>Methanobacteriati</taxon>
        <taxon>Methanobacteriota</taxon>
        <taxon>Stenosarchaea group</taxon>
        <taxon>Halobacteria</taxon>
        <taxon>Halobacteriales</taxon>
        <taxon>Natrialbaceae</taxon>
        <taxon>Natrialba</taxon>
    </lineage>
</organism>
<dbReference type="EMBL" id="VTAW01000028">
    <property type="protein sequence ID" value="TYT60858.1"/>
    <property type="molecule type" value="Genomic_DNA"/>
</dbReference>
<reference evidence="1 2" key="1">
    <citation type="submission" date="2019-08" db="EMBL/GenBank/DDBJ databases">
        <title>Archaea genome.</title>
        <authorList>
            <person name="Kajale S."/>
            <person name="Shouche Y."/>
            <person name="Deshpande N."/>
            <person name="Sharma A."/>
        </authorList>
    </citation>
    <scope>NUCLEOTIDE SEQUENCE [LARGE SCALE GENOMIC DNA]</scope>
    <source>
        <strain evidence="1 2">ESP3B_9</strain>
    </source>
</reference>
<dbReference type="Proteomes" id="UP000324104">
    <property type="component" value="Unassembled WGS sequence"/>
</dbReference>
<dbReference type="SUPFAM" id="SSF46785">
    <property type="entry name" value="Winged helix' DNA-binding domain"/>
    <property type="match status" value="1"/>
</dbReference>
<dbReference type="InterPro" id="IPR036390">
    <property type="entry name" value="WH_DNA-bd_sf"/>
</dbReference>
<comment type="caution">
    <text evidence="1">The sequence shown here is derived from an EMBL/GenBank/DDBJ whole genome shotgun (WGS) entry which is preliminary data.</text>
</comment>
<evidence type="ECO:0000313" key="2">
    <source>
        <dbReference type="Proteomes" id="UP000324104"/>
    </source>
</evidence>